<evidence type="ECO:0000256" key="4">
    <source>
        <dbReference type="ARBA" id="ARBA00022898"/>
    </source>
</evidence>
<accession>A0A9N9ALP1</accession>
<evidence type="ECO:0000256" key="5">
    <source>
        <dbReference type="ARBA" id="ARBA00023239"/>
    </source>
</evidence>
<proteinExistence type="inferred from homology"/>
<dbReference type="PRINTS" id="PR00800">
    <property type="entry name" value="YHDCRBOXLASE"/>
</dbReference>
<dbReference type="GO" id="GO:0005737">
    <property type="term" value="C:cytoplasm"/>
    <property type="evidence" value="ECO:0007669"/>
    <property type="project" value="TreeGrafter"/>
</dbReference>
<dbReference type="InterPro" id="IPR015421">
    <property type="entry name" value="PyrdxlP-dep_Trfase_major"/>
</dbReference>
<dbReference type="EMBL" id="CAJVPV010002658">
    <property type="protein sequence ID" value="CAG8532435.1"/>
    <property type="molecule type" value="Genomic_DNA"/>
</dbReference>
<evidence type="ECO:0000313" key="7">
    <source>
        <dbReference type="EMBL" id="CAG8532435.1"/>
    </source>
</evidence>
<comment type="cofactor">
    <cofactor evidence="1 6">
        <name>pyridoxal 5'-phosphate</name>
        <dbReference type="ChEBI" id="CHEBI:597326"/>
    </cofactor>
</comment>
<dbReference type="InterPro" id="IPR002129">
    <property type="entry name" value="PyrdxlP-dep_de-COase"/>
</dbReference>
<dbReference type="PANTHER" id="PTHR11999">
    <property type="entry name" value="GROUP II PYRIDOXAL-5-PHOSPHATE DECARBOXYLASE"/>
    <property type="match status" value="1"/>
</dbReference>
<name>A0A9N9ALP1_9GLOM</name>
<dbReference type="Proteomes" id="UP000789342">
    <property type="component" value="Unassembled WGS sequence"/>
</dbReference>
<evidence type="ECO:0000256" key="1">
    <source>
        <dbReference type="ARBA" id="ARBA00001933"/>
    </source>
</evidence>
<evidence type="ECO:0000313" key="8">
    <source>
        <dbReference type="Proteomes" id="UP000789342"/>
    </source>
</evidence>
<dbReference type="GO" id="GO:0019752">
    <property type="term" value="P:carboxylic acid metabolic process"/>
    <property type="evidence" value="ECO:0007669"/>
    <property type="project" value="InterPro"/>
</dbReference>
<dbReference type="GO" id="GO:0006520">
    <property type="term" value="P:amino acid metabolic process"/>
    <property type="evidence" value="ECO:0007669"/>
    <property type="project" value="InterPro"/>
</dbReference>
<dbReference type="Pfam" id="PF00282">
    <property type="entry name" value="Pyridoxal_deC"/>
    <property type="match status" value="2"/>
</dbReference>
<comment type="similarity">
    <text evidence="2 6">Belongs to the group II decarboxylase family.</text>
</comment>
<dbReference type="InterPro" id="IPR015424">
    <property type="entry name" value="PyrdxlP-dep_Trfase"/>
</dbReference>
<keyword evidence="4 6" id="KW-0663">Pyridoxal phosphate</keyword>
<dbReference type="AlphaFoldDB" id="A0A9N9ALP1"/>
<dbReference type="OrthoDB" id="639767at2759"/>
<dbReference type="FunFam" id="1.20.1340.10:FF:000001">
    <property type="entry name" value="Histidine decarboxylase"/>
    <property type="match status" value="1"/>
</dbReference>
<dbReference type="GO" id="GO:0016831">
    <property type="term" value="F:carboxy-lyase activity"/>
    <property type="evidence" value="ECO:0007669"/>
    <property type="project" value="UniProtKB-KW"/>
</dbReference>
<dbReference type="InterPro" id="IPR010977">
    <property type="entry name" value="Aromatic_deC"/>
</dbReference>
<gene>
    <name evidence="7" type="ORF">AMORRO_LOCUS4739</name>
</gene>
<sequence length="508" mass="57603">MDIEEFRKRGHETIDRICKYYQELDSYDVLPKVEPGYLKKLLPQEAPEDPESFDAIQSDMESKIIPGVTHWQSPNFFAFYPASSSFPTILADMYSDMLNCIGFNVSSLSSPLLCCAIAFFTHLIMICRKWICSPACTELETIVLDWLAKLIGLHSDFLSEGKGGGVIQSSASEATLVTLLAARQRLLNKYKAQGLSEDELYELSTRLIAYGSEQTHSRLEKASMIANTRFRIIPTGRNFSIRGETVMLEIENDVMNGLIPFYIVTTVGTTSSAVNSISDIANAIEGTSVWLHVDAAHAGSALVCPEYRHYLDGINRSDSFDFNMHEWLLTNFDASCLWVRNRKYLNDALSVKPEFLRNPASESGLVLDYRDWEIPVGRRFRSLKIWFVLRSYGAKGLREHVRKAVKLAQRFFHGILRHPDLFAISAQPAFSLVCFHVKSNPDTPYSSNQLTSKVYDRANETRQIYLSRTVLHDQEVIRFAVGSPWTTEEHIDKALELLVKITRDVVRA</sequence>
<dbReference type="SUPFAM" id="SSF53383">
    <property type="entry name" value="PLP-dependent transferases"/>
    <property type="match status" value="1"/>
</dbReference>
<dbReference type="Gene3D" id="3.90.1150.10">
    <property type="entry name" value="Aspartate Aminotransferase, domain 1"/>
    <property type="match status" value="1"/>
</dbReference>
<dbReference type="PANTHER" id="PTHR11999:SF70">
    <property type="entry name" value="MIP05841P"/>
    <property type="match status" value="1"/>
</dbReference>
<evidence type="ECO:0000256" key="6">
    <source>
        <dbReference type="RuleBase" id="RU000382"/>
    </source>
</evidence>
<dbReference type="Gene3D" id="3.40.640.10">
    <property type="entry name" value="Type I PLP-dependent aspartate aminotransferase-like (Major domain)"/>
    <property type="match status" value="1"/>
</dbReference>
<dbReference type="InterPro" id="IPR015422">
    <property type="entry name" value="PyrdxlP-dep_Trfase_small"/>
</dbReference>
<dbReference type="Gene3D" id="1.20.1340.10">
    <property type="entry name" value="dopa decarboxylase, N-terminal domain"/>
    <property type="match status" value="1"/>
</dbReference>
<evidence type="ECO:0000256" key="3">
    <source>
        <dbReference type="ARBA" id="ARBA00022793"/>
    </source>
</evidence>
<keyword evidence="3" id="KW-0210">Decarboxylase</keyword>
<comment type="caution">
    <text evidence="7">The sequence shown here is derived from an EMBL/GenBank/DDBJ whole genome shotgun (WGS) entry which is preliminary data.</text>
</comment>
<reference evidence="7" key="1">
    <citation type="submission" date="2021-06" db="EMBL/GenBank/DDBJ databases">
        <authorList>
            <person name="Kallberg Y."/>
            <person name="Tangrot J."/>
            <person name="Rosling A."/>
        </authorList>
    </citation>
    <scope>NUCLEOTIDE SEQUENCE</scope>
    <source>
        <strain evidence="7">CL551</strain>
    </source>
</reference>
<keyword evidence="5 6" id="KW-0456">Lyase</keyword>
<protein>
    <submittedName>
        <fullName evidence="7">8267_t:CDS:1</fullName>
    </submittedName>
</protein>
<organism evidence="7 8">
    <name type="scientific">Acaulospora morrowiae</name>
    <dbReference type="NCBI Taxonomy" id="94023"/>
    <lineage>
        <taxon>Eukaryota</taxon>
        <taxon>Fungi</taxon>
        <taxon>Fungi incertae sedis</taxon>
        <taxon>Mucoromycota</taxon>
        <taxon>Glomeromycotina</taxon>
        <taxon>Glomeromycetes</taxon>
        <taxon>Diversisporales</taxon>
        <taxon>Acaulosporaceae</taxon>
        <taxon>Acaulospora</taxon>
    </lineage>
</organism>
<evidence type="ECO:0000256" key="2">
    <source>
        <dbReference type="ARBA" id="ARBA00009533"/>
    </source>
</evidence>
<dbReference type="GO" id="GO:0030170">
    <property type="term" value="F:pyridoxal phosphate binding"/>
    <property type="evidence" value="ECO:0007669"/>
    <property type="project" value="InterPro"/>
</dbReference>
<keyword evidence="8" id="KW-1185">Reference proteome</keyword>